<evidence type="ECO:0000313" key="2">
    <source>
        <dbReference type="EMBL" id="KAL1550259.1"/>
    </source>
</evidence>
<feature type="signal peptide" evidence="1">
    <location>
        <begin position="1"/>
        <end position="19"/>
    </location>
</feature>
<dbReference type="AlphaFoldDB" id="A0ABD1H223"/>
<sequence length="153" mass="17072">MPPASFLLVIILILSAALAAPVSETVYDILQYYRFPPGLVPQGVVTRYELNPNSGQFTLYLSTTCSFTAYGYDVQLRTQITGRIKDEDIKGLHGVQVRMMNIWLDLVEVEMVEDGEEVEFSNSYTAVDMPVYYFHSIPQCGCGFDCLSSFAGT</sequence>
<comment type="caution">
    <text evidence="2">The sequence shown here is derived from an EMBL/GenBank/DDBJ whole genome shotgun (WGS) entry which is preliminary data.</text>
</comment>
<keyword evidence="1" id="KW-0732">Signal</keyword>
<name>A0ABD1H223_SALDI</name>
<proteinExistence type="predicted"/>
<dbReference type="EMBL" id="JBEAFC010000007">
    <property type="protein sequence ID" value="KAL1550259.1"/>
    <property type="molecule type" value="Genomic_DNA"/>
</dbReference>
<dbReference type="PANTHER" id="PTHR31676:SF114">
    <property type="entry name" value="DUF538 FAMILY PROTEIN"/>
    <property type="match status" value="1"/>
</dbReference>
<reference evidence="2 3" key="1">
    <citation type="submission" date="2024-06" db="EMBL/GenBank/DDBJ databases">
        <title>A chromosome level genome sequence of Diviner's sage (Salvia divinorum).</title>
        <authorList>
            <person name="Ford S.A."/>
            <person name="Ro D.-K."/>
            <person name="Ness R.W."/>
            <person name="Phillips M.A."/>
        </authorList>
    </citation>
    <scope>NUCLEOTIDE SEQUENCE [LARGE SCALE GENOMIC DNA]</scope>
    <source>
        <strain evidence="2">SAF-2024a</strain>
        <tissue evidence="2">Leaf</tissue>
    </source>
</reference>
<protein>
    <submittedName>
        <fullName evidence="2">Uncharacterized protein</fullName>
    </submittedName>
</protein>
<accession>A0ABD1H223</accession>
<dbReference type="PANTHER" id="PTHR31676">
    <property type="entry name" value="T31J12.3 PROTEIN-RELATED"/>
    <property type="match status" value="1"/>
</dbReference>
<keyword evidence="3" id="KW-1185">Reference proteome</keyword>
<dbReference type="Gene3D" id="2.30.240.10">
    <property type="entry name" value="At5g01610-like"/>
    <property type="match status" value="1"/>
</dbReference>
<feature type="chain" id="PRO_5044751596" evidence="1">
    <location>
        <begin position="20"/>
        <end position="153"/>
    </location>
</feature>
<evidence type="ECO:0000256" key="1">
    <source>
        <dbReference type="SAM" id="SignalP"/>
    </source>
</evidence>
<dbReference type="Pfam" id="PF04398">
    <property type="entry name" value="DUF538"/>
    <property type="match status" value="1"/>
</dbReference>
<evidence type="ECO:0000313" key="3">
    <source>
        <dbReference type="Proteomes" id="UP001567538"/>
    </source>
</evidence>
<dbReference type="InterPro" id="IPR007493">
    <property type="entry name" value="DUF538"/>
</dbReference>
<gene>
    <name evidence="2" type="ORF">AAHA92_18247</name>
</gene>
<dbReference type="SUPFAM" id="SSF141562">
    <property type="entry name" value="At5g01610-like"/>
    <property type="match status" value="1"/>
</dbReference>
<dbReference type="InterPro" id="IPR036758">
    <property type="entry name" value="At5g01610-like"/>
</dbReference>
<dbReference type="Proteomes" id="UP001567538">
    <property type="component" value="Unassembled WGS sequence"/>
</dbReference>
<organism evidence="2 3">
    <name type="scientific">Salvia divinorum</name>
    <name type="common">Maria pastora</name>
    <name type="synonym">Diviner's sage</name>
    <dbReference type="NCBI Taxonomy" id="28513"/>
    <lineage>
        <taxon>Eukaryota</taxon>
        <taxon>Viridiplantae</taxon>
        <taxon>Streptophyta</taxon>
        <taxon>Embryophyta</taxon>
        <taxon>Tracheophyta</taxon>
        <taxon>Spermatophyta</taxon>
        <taxon>Magnoliopsida</taxon>
        <taxon>eudicotyledons</taxon>
        <taxon>Gunneridae</taxon>
        <taxon>Pentapetalae</taxon>
        <taxon>asterids</taxon>
        <taxon>lamiids</taxon>
        <taxon>Lamiales</taxon>
        <taxon>Lamiaceae</taxon>
        <taxon>Nepetoideae</taxon>
        <taxon>Mentheae</taxon>
        <taxon>Salviinae</taxon>
        <taxon>Salvia</taxon>
        <taxon>Salvia subgen. Calosphace</taxon>
    </lineage>
</organism>